<evidence type="ECO:0000256" key="1">
    <source>
        <dbReference type="SAM" id="MobiDB-lite"/>
    </source>
</evidence>
<proteinExistence type="predicted"/>
<keyword evidence="3" id="KW-1185">Reference proteome</keyword>
<accession>A0ABT3TPL0</accession>
<organism evidence="2 3">
    <name type="scientific">Streptomyces beihaiensis</name>
    <dbReference type="NCBI Taxonomy" id="2984495"/>
    <lineage>
        <taxon>Bacteria</taxon>
        <taxon>Bacillati</taxon>
        <taxon>Actinomycetota</taxon>
        <taxon>Actinomycetes</taxon>
        <taxon>Kitasatosporales</taxon>
        <taxon>Streptomycetaceae</taxon>
        <taxon>Streptomyces</taxon>
    </lineage>
</organism>
<feature type="region of interest" description="Disordered" evidence="1">
    <location>
        <begin position="1"/>
        <end position="47"/>
    </location>
</feature>
<evidence type="ECO:0000313" key="3">
    <source>
        <dbReference type="Proteomes" id="UP001163064"/>
    </source>
</evidence>
<protein>
    <submittedName>
        <fullName evidence="2">Uncharacterized protein</fullName>
    </submittedName>
</protein>
<gene>
    <name evidence="2" type="ORF">OFY01_02780</name>
</gene>
<dbReference type="EMBL" id="JAPHNL010000015">
    <property type="protein sequence ID" value="MCX3058710.1"/>
    <property type="molecule type" value="Genomic_DNA"/>
</dbReference>
<dbReference type="Proteomes" id="UP001163064">
    <property type="component" value="Unassembled WGS sequence"/>
</dbReference>
<reference evidence="2" key="1">
    <citation type="submission" date="2022-10" db="EMBL/GenBank/DDBJ databases">
        <title>Streptomyces beihaiensis sp. nov., a chitin degrading actinobacterium, isolated from shrimp pond soil.</title>
        <authorList>
            <person name="Xie J."/>
            <person name="Shen N."/>
        </authorList>
    </citation>
    <scope>NUCLEOTIDE SEQUENCE</scope>
    <source>
        <strain evidence="2">GXMU-J5</strain>
    </source>
</reference>
<name>A0ABT3TPL0_9ACTN</name>
<comment type="caution">
    <text evidence="2">The sequence shown here is derived from an EMBL/GenBank/DDBJ whole genome shotgun (WGS) entry which is preliminary data.</text>
</comment>
<evidence type="ECO:0000313" key="2">
    <source>
        <dbReference type="EMBL" id="MCX3058710.1"/>
    </source>
</evidence>
<dbReference type="RefSeq" id="WP_266595941.1">
    <property type="nucleotide sequence ID" value="NZ_JAPHNL010000015.1"/>
</dbReference>
<feature type="compositionally biased region" description="Low complexity" evidence="1">
    <location>
        <begin position="16"/>
        <end position="25"/>
    </location>
</feature>
<feature type="compositionally biased region" description="Polar residues" evidence="1">
    <location>
        <begin position="1"/>
        <end position="12"/>
    </location>
</feature>
<sequence length="142" mass="15063">MATGNESTQMRLNQFPADPSSTASPPGAPGGGQKNLASSPAEKKAAANAIEQHIEPDTKKAGNWADDQTGAVVKAFDAKDGHGWVTSSAVKKAHKKWDEQVQNLMNRLASEKTSLRGANNVLQSTDFGVRNQVRGSSSLDNF</sequence>